<name>A0A9Q3CKF5_9BASI</name>
<protein>
    <submittedName>
        <fullName evidence="2">Uncharacterized protein</fullName>
    </submittedName>
</protein>
<evidence type="ECO:0000313" key="3">
    <source>
        <dbReference type="Proteomes" id="UP000765509"/>
    </source>
</evidence>
<reference evidence="2" key="1">
    <citation type="submission" date="2021-03" db="EMBL/GenBank/DDBJ databases">
        <title>Draft genome sequence of rust myrtle Austropuccinia psidii MF-1, a brazilian biotype.</title>
        <authorList>
            <person name="Quecine M.C."/>
            <person name="Pachon D.M.R."/>
            <person name="Bonatelli M.L."/>
            <person name="Correr F.H."/>
            <person name="Franceschini L.M."/>
            <person name="Leite T.F."/>
            <person name="Margarido G.R.A."/>
            <person name="Almeida C.A."/>
            <person name="Ferrarezi J.A."/>
            <person name="Labate C.A."/>
        </authorList>
    </citation>
    <scope>NUCLEOTIDE SEQUENCE</scope>
    <source>
        <strain evidence="2">MF-1</strain>
    </source>
</reference>
<dbReference type="EMBL" id="AVOT02008268">
    <property type="protein sequence ID" value="MBW0485659.1"/>
    <property type="molecule type" value="Genomic_DNA"/>
</dbReference>
<proteinExistence type="predicted"/>
<evidence type="ECO:0000313" key="2">
    <source>
        <dbReference type="EMBL" id="MBW0485659.1"/>
    </source>
</evidence>
<dbReference type="AlphaFoldDB" id="A0A9Q3CKF5"/>
<accession>A0A9Q3CKF5</accession>
<feature type="region of interest" description="Disordered" evidence="1">
    <location>
        <begin position="134"/>
        <end position="159"/>
    </location>
</feature>
<evidence type="ECO:0000256" key="1">
    <source>
        <dbReference type="SAM" id="MobiDB-lite"/>
    </source>
</evidence>
<dbReference type="Proteomes" id="UP000765509">
    <property type="component" value="Unassembled WGS sequence"/>
</dbReference>
<feature type="compositionally biased region" description="Polar residues" evidence="1">
    <location>
        <begin position="140"/>
        <end position="152"/>
    </location>
</feature>
<sequence length="159" mass="17034">MLMATLLYCLSHSIPFIDWSAPFSKLAAALCPVNLQISCALHRSRSFAVCLACSILISSQTGLVAKLRVCTSVPPTLAILPTNSNSKEVSLEFLDDKIKISNAYTPIPRFKTLSSLSSPCQMLQSTVQSTAGVFSGQGAPRSTPTRKSSAQSKLHCKIS</sequence>
<gene>
    <name evidence="2" type="ORF">O181_025374</name>
</gene>
<keyword evidence="3" id="KW-1185">Reference proteome</keyword>
<comment type="caution">
    <text evidence="2">The sequence shown here is derived from an EMBL/GenBank/DDBJ whole genome shotgun (WGS) entry which is preliminary data.</text>
</comment>
<organism evidence="2 3">
    <name type="scientific">Austropuccinia psidii MF-1</name>
    <dbReference type="NCBI Taxonomy" id="1389203"/>
    <lineage>
        <taxon>Eukaryota</taxon>
        <taxon>Fungi</taxon>
        <taxon>Dikarya</taxon>
        <taxon>Basidiomycota</taxon>
        <taxon>Pucciniomycotina</taxon>
        <taxon>Pucciniomycetes</taxon>
        <taxon>Pucciniales</taxon>
        <taxon>Sphaerophragmiaceae</taxon>
        <taxon>Austropuccinia</taxon>
    </lineage>
</organism>